<sequence length="765" mass="87598">MYLRSCLKGEALKGIESLSNSAANYTIAWTILEKWYNHPAVIVTNHLTALFDLPNITRPAHRELRSFLSKVEAHYRSLQPLKQPTADTLLIHLLLSKVDKDTSLKWREHTRDNTFPTLETFFDFLHDRCRILEPLSNQQSYSNLNPSTYQHRTQSSHRASHYSNSRDNRPQVSQVLTTQVTAFCSFCTDTHYSQQCETFTRLSIRDRHNLVEAENLCANCLRPNHRVNECRSTTCRRCHQKHHTLLHMDAVPDTPSSMQSLTTYLNSHCTSEIFLATALIEVIDNVGQTHLCRVLLDSCSHAYFMTYKFFNKINLTLESITIPLSGANNMSSTISSQTSATIKSRHNNHSQVLTFLLINKVSQHVPTTPIDRNALNVPQNLPLADPRFHESAEVDGLLGAQIFWDLLSLGCIKLATNDTKLHKTKLGWVVVGEFRTKSHPATITCNAITSTLEQQISKFWELEEQPSKKHLSLEESNCETHYLQNTRRDLGESYTIALKRFLALERQLDRNTEIMEQYSQFLKEYQELGHMTPTNTHLRDGYFLPHHAVTKAESLTTKIRVVFDASAKSNTGISLNDTLMVGPTIQDDLFSLVSRFRTHRFVFTADIAKMYRQIELSADHRKYHKILWREHRNHPIQTFILNTVTYGTASAPFLATRTLQQLAEDEGSSFPLAAHALQNDFYVDDMLTGAPTFTQAEILRDQLINLTEKGGFQLRQWASNDPRLIKPLQTSKDQHMTLSFTDRKKNARSILASTKRHHRILGEGM</sequence>
<dbReference type="PANTHER" id="PTHR47331">
    <property type="entry name" value="PHD-TYPE DOMAIN-CONTAINING PROTEIN"/>
    <property type="match status" value="1"/>
</dbReference>
<evidence type="ECO:0000313" key="2">
    <source>
        <dbReference type="EMBL" id="KZC14872.1"/>
    </source>
</evidence>
<dbReference type="STRING" id="178035.A0A154PSJ4"/>
<dbReference type="EMBL" id="KQ435134">
    <property type="protein sequence ID" value="KZC14872.1"/>
    <property type="molecule type" value="Genomic_DNA"/>
</dbReference>
<dbReference type="CDD" id="cd01644">
    <property type="entry name" value="RT_pepA17"/>
    <property type="match status" value="1"/>
</dbReference>
<feature type="region of interest" description="Disordered" evidence="1">
    <location>
        <begin position="141"/>
        <end position="171"/>
    </location>
</feature>
<dbReference type="AlphaFoldDB" id="A0A154PSJ4"/>
<dbReference type="Pfam" id="PF03564">
    <property type="entry name" value="DUF1759"/>
    <property type="match status" value="1"/>
</dbReference>
<reference evidence="2 3" key="1">
    <citation type="submission" date="2015-07" db="EMBL/GenBank/DDBJ databases">
        <title>The genome of Dufourea novaeangliae.</title>
        <authorList>
            <person name="Pan H."/>
            <person name="Kapheim K."/>
        </authorList>
    </citation>
    <scope>NUCLEOTIDE SEQUENCE [LARGE SCALE GENOMIC DNA]</scope>
    <source>
        <strain evidence="2">0120121106</strain>
        <tissue evidence="2">Whole body</tissue>
    </source>
</reference>
<dbReference type="Proteomes" id="UP000076502">
    <property type="component" value="Unassembled WGS sequence"/>
</dbReference>
<dbReference type="Gene3D" id="3.30.70.270">
    <property type="match status" value="1"/>
</dbReference>
<proteinExistence type="predicted"/>
<keyword evidence="3" id="KW-1185">Reference proteome</keyword>
<dbReference type="SUPFAM" id="SSF56672">
    <property type="entry name" value="DNA/RNA polymerases"/>
    <property type="match status" value="1"/>
</dbReference>
<protein>
    <submittedName>
        <fullName evidence="2">Uncharacterized protein</fullName>
    </submittedName>
</protein>
<dbReference type="Gene3D" id="3.10.10.10">
    <property type="entry name" value="HIV Type 1 Reverse Transcriptase, subunit A, domain 1"/>
    <property type="match status" value="1"/>
</dbReference>
<evidence type="ECO:0000313" key="3">
    <source>
        <dbReference type="Proteomes" id="UP000076502"/>
    </source>
</evidence>
<feature type="compositionally biased region" description="Polar residues" evidence="1">
    <location>
        <begin position="141"/>
        <end position="153"/>
    </location>
</feature>
<organism evidence="2 3">
    <name type="scientific">Dufourea novaeangliae</name>
    <name type="common">Sweat bee</name>
    <dbReference type="NCBI Taxonomy" id="178035"/>
    <lineage>
        <taxon>Eukaryota</taxon>
        <taxon>Metazoa</taxon>
        <taxon>Ecdysozoa</taxon>
        <taxon>Arthropoda</taxon>
        <taxon>Hexapoda</taxon>
        <taxon>Insecta</taxon>
        <taxon>Pterygota</taxon>
        <taxon>Neoptera</taxon>
        <taxon>Endopterygota</taxon>
        <taxon>Hymenoptera</taxon>
        <taxon>Apocrita</taxon>
        <taxon>Aculeata</taxon>
        <taxon>Apoidea</taxon>
        <taxon>Anthophila</taxon>
        <taxon>Halictidae</taxon>
        <taxon>Rophitinae</taxon>
        <taxon>Dufourea</taxon>
    </lineage>
</organism>
<dbReference type="InterPro" id="IPR043502">
    <property type="entry name" value="DNA/RNA_pol_sf"/>
</dbReference>
<dbReference type="PANTHER" id="PTHR47331:SF5">
    <property type="entry name" value="RIBONUCLEASE H"/>
    <property type="match status" value="1"/>
</dbReference>
<accession>A0A154PSJ4</accession>
<dbReference type="InterPro" id="IPR043128">
    <property type="entry name" value="Rev_trsase/Diguanyl_cyclase"/>
</dbReference>
<gene>
    <name evidence="2" type="ORF">WN55_07552</name>
</gene>
<dbReference type="InterPro" id="IPR005312">
    <property type="entry name" value="DUF1759"/>
</dbReference>
<name>A0A154PSJ4_DUFNO</name>
<evidence type="ECO:0000256" key="1">
    <source>
        <dbReference type="SAM" id="MobiDB-lite"/>
    </source>
</evidence>
<dbReference type="OrthoDB" id="5920040at2759"/>
<dbReference type="GO" id="GO:0071897">
    <property type="term" value="P:DNA biosynthetic process"/>
    <property type="evidence" value="ECO:0007669"/>
    <property type="project" value="UniProtKB-ARBA"/>
</dbReference>